<dbReference type="WBParaSite" id="JU765_v2.g15844.t1">
    <property type="protein sequence ID" value="JU765_v2.g15844.t1"/>
    <property type="gene ID" value="JU765_v2.g15844"/>
</dbReference>
<name>A0AC34QEX5_9BILA</name>
<reference evidence="2" key="1">
    <citation type="submission" date="2022-11" db="UniProtKB">
        <authorList>
            <consortium name="WormBaseParasite"/>
        </authorList>
    </citation>
    <scope>IDENTIFICATION</scope>
</reference>
<evidence type="ECO:0000313" key="1">
    <source>
        <dbReference type="Proteomes" id="UP000887576"/>
    </source>
</evidence>
<dbReference type="Proteomes" id="UP000887576">
    <property type="component" value="Unplaced"/>
</dbReference>
<accession>A0AC34QEX5</accession>
<sequence>MESHPLSDNPHRLWEEIWSKQRVCQPFQPPRLSDPIKENCLRFVCISDTHEKLGKVLAGIPPGDVLVHCGDFTNFGEAEEIKQFDLEMAQLPHRHKIVVAGNHELGFEDGEDLALRDSKYVGRGTARGYELLKNCVYLQDSSITELLECWKKIPDDVDVLLTHTPPLGHLDLFCGERWGCADLLEAVEKRVKPKYHVFGHVHENPGCTTNGTTVFVNAANCNNSLEPANPPIVFDLEIPKGFQK</sequence>
<organism evidence="1 2">
    <name type="scientific">Panagrolaimus sp. JU765</name>
    <dbReference type="NCBI Taxonomy" id="591449"/>
    <lineage>
        <taxon>Eukaryota</taxon>
        <taxon>Metazoa</taxon>
        <taxon>Ecdysozoa</taxon>
        <taxon>Nematoda</taxon>
        <taxon>Chromadorea</taxon>
        <taxon>Rhabditida</taxon>
        <taxon>Tylenchina</taxon>
        <taxon>Panagrolaimomorpha</taxon>
        <taxon>Panagrolaimoidea</taxon>
        <taxon>Panagrolaimidae</taxon>
        <taxon>Panagrolaimus</taxon>
    </lineage>
</organism>
<evidence type="ECO:0000313" key="2">
    <source>
        <dbReference type="WBParaSite" id="JU765_v2.g15844.t1"/>
    </source>
</evidence>
<protein>
    <submittedName>
        <fullName evidence="2">Calcineurin-like phosphoesterase domain-containing protein</fullName>
    </submittedName>
</protein>
<proteinExistence type="predicted"/>